<evidence type="ECO:0000259" key="8">
    <source>
        <dbReference type="PROSITE" id="PS51760"/>
    </source>
</evidence>
<dbReference type="PANTHER" id="PTHR31490:SF90">
    <property type="entry name" value="ENDO-1,4-BETA-XYLANASE A"/>
    <property type="match status" value="1"/>
</dbReference>
<keyword evidence="9" id="KW-0858">Xylan degradation</keyword>
<dbReference type="SUPFAM" id="SSF51445">
    <property type="entry name" value="(Trans)glycosidases"/>
    <property type="match status" value="1"/>
</dbReference>
<dbReference type="PROSITE" id="PS00591">
    <property type="entry name" value="GH10_1"/>
    <property type="match status" value="1"/>
</dbReference>
<dbReference type="SMART" id="SM00633">
    <property type="entry name" value="Glyco_10"/>
    <property type="match status" value="1"/>
</dbReference>
<comment type="similarity">
    <text evidence="1 7">Belongs to the glycosyl hydrolase 10 (cellulase F) family.</text>
</comment>
<dbReference type="InterPro" id="IPR017853">
    <property type="entry name" value="GH"/>
</dbReference>
<dbReference type="Proteomes" id="UP000182584">
    <property type="component" value="Unassembled WGS sequence"/>
</dbReference>
<feature type="active site" description="Nucleophile" evidence="6">
    <location>
        <position position="255"/>
    </location>
</feature>
<dbReference type="Gene3D" id="3.20.20.80">
    <property type="entry name" value="Glycosidases"/>
    <property type="match status" value="1"/>
</dbReference>
<evidence type="ECO:0000256" key="5">
    <source>
        <dbReference type="ARBA" id="ARBA00023326"/>
    </source>
</evidence>
<gene>
    <name evidence="9" type="ORF">SAMN04487884_111123</name>
</gene>
<reference evidence="9 10" key="1">
    <citation type="submission" date="2016-10" db="EMBL/GenBank/DDBJ databases">
        <authorList>
            <person name="de Groot N.N."/>
        </authorList>
    </citation>
    <scope>NUCLEOTIDE SEQUENCE [LARGE SCALE GENOMIC DNA]</scope>
    <source>
        <strain evidence="9 10">AR40</strain>
    </source>
</reference>
<keyword evidence="4 7" id="KW-0326">Glycosidase</keyword>
<dbReference type="GO" id="GO:0031176">
    <property type="term" value="F:endo-1,4-beta-xylanase activity"/>
    <property type="evidence" value="ECO:0007669"/>
    <property type="project" value="UniProtKB-EC"/>
</dbReference>
<dbReference type="InterPro" id="IPR031158">
    <property type="entry name" value="GH10_AS"/>
</dbReference>
<evidence type="ECO:0000256" key="4">
    <source>
        <dbReference type="ARBA" id="ARBA00023295"/>
    </source>
</evidence>
<dbReference type="SUPFAM" id="SSF53474">
    <property type="entry name" value="alpha/beta-Hydrolases"/>
    <property type="match status" value="1"/>
</dbReference>
<organism evidence="9 10">
    <name type="scientific">Butyrivibrio fibrisolvens</name>
    <dbReference type="NCBI Taxonomy" id="831"/>
    <lineage>
        <taxon>Bacteria</taxon>
        <taxon>Bacillati</taxon>
        <taxon>Bacillota</taxon>
        <taxon>Clostridia</taxon>
        <taxon>Lachnospirales</taxon>
        <taxon>Lachnospiraceae</taxon>
        <taxon>Butyrivibrio</taxon>
    </lineage>
</organism>
<evidence type="ECO:0000256" key="7">
    <source>
        <dbReference type="RuleBase" id="RU361174"/>
    </source>
</evidence>
<dbReference type="eggNOG" id="COG3693">
    <property type="taxonomic scope" value="Bacteria"/>
</dbReference>
<proteinExistence type="inferred from homology"/>
<accession>A0A1H9SAB5</accession>
<name>A0A1H9SAB5_BUTFI</name>
<dbReference type="eggNOG" id="COG0657">
    <property type="taxonomic scope" value="Bacteria"/>
</dbReference>
<dbReference type="Pfam" id="PF00331">
    <property type="entry name" value="Glyco_hydro_10"/>
    <property type="match status" value="1"/>
</dbReference>
<dbReference type="OrthoDB" id="9794725at2"/>
<dbReference type="EC" id="3.2.1.8" evidence="7"/>
<evidence type="ECO:0000313" key="10">
    <source>
        <dbReference type="Proteomes" id="UP000182584"/>
    </source>
</evidence>
<dbReference type="InterPro" id="IPR001000">
    <property type="entry name" value="GH10_dom"/>
</dbReference>
<evidence type="ECO:0000256" key="2">
    <source>
        <dbReference type="ARBA" id="ARBA00022801"/>
    </source>
</evidence>
<keyword evidence="5 7" id="KW-0624">Polysaccharide degradation</keyword>
<dbReference type="InterPro" id="IPR029058">
    <property type="entry name" value="AB_hydrolase_fold"/>
</dbReference>
<feature type="domain" description="GH10" evidence="8">
    <location>
        <begin position="1"/>
        <end position="337"/>
    </location>
</feature>
<dbReference type="PRINTS" id="PR00134">
    <property type="entry name" value="GLHYDRLASE10"/>
</dbReference>
<dbReference type="Gene3D" id="3.40.50.1820">
    <property type="entry name" value="alpha/beta hydrolase"/>
    <property type="match status" value="1"/>
</dbReference>
<dbReference type="EMBL" id="FOGJ01000011">
    <property type="protein sequence ID" value="SER81313.1"/>
    <property type="molecule type" value="Genomic_DNA"/>
</dbReference>
<dbReference type="PANTHER" id="PTHR31490">
    <property type="entry name" value="GLYCOSYL HYDROLASE"/>
    <property type="match status" value="1"/>
</dbReference>
<dbReference type="AlphaFoldDB" id="A0A1H9SAB5"/>
<evidence type="ECO:0000256" key="6">
    <source>
        <dbReference type="PROSITE-ProRule" id="PRU10061"/>
    </source>
</evidence>
<evidence type="ECO:0000256" key="3">
    <source>
        <dbReference type="ARBA" id="ARBA00023277"/>
    </source>
</evidence>
<dbReference type="InterPro" id="IPR049492">
    <property type="entry name" value="BD-FAE-like_dom"/>
</dbReference>
<dbReference type="PROSITE" id="PS51760">
    <property type="entry name" value="GH10_2"/>
    <property type="match status" value="1"/>
</dbReference>
<protein>
    <recommendedName>
        <fullName evidence="7">Beta-xylanase</fullName>
        <ecNumber evidence="7">3.2.1.8</ecNumber>
    </recommendedName>
</protein>
<keyword evidence="2 7" id="KW-0378">Hydrolase</keyword>
<keyword evidence="3 7" id="KW-0119">Carbohydrate metabolism</keyword>
<dbReference type="GO" id="GO:0045493">
    <property type="term" value="P:xylan catabolic process"/>
    <property type="evidence" value="ECO:0007669"/>
    <property type="project" value="UniProtKB-KW"/>
</dbReference>
<sequence length="712" mass="81409">MNLKTAYEPYFKIGAAISRVNLHTKAHMELLTDQFNSFTCENDMKPMYYLDKDLNKADPDKYNLEPALTFENAIPYLEFAKEHGIAMRGHTLVWHNQTPKWFFCENYNEHFPLASRDTMLSRLENYIKGVLTFVQSNYPGVIYAWDVVNEIVDEGDFRKSLWTRTVGNDFFIKAFEYARRYVSDGVDLFYNDYETALDWKRDFIIANVLKPLIDQKLVDGMGMQSHLLMDHPDLGDYKKAIESYGALGLKIHITELDMHNADPSDESMHSLALRYRDFFKIYLDAVRSGKANITSVTFWNLRDEDSWLTGFRRETSYPLLFKGKCEAKEAYYAVLSAALSGDRTDSADAASSEDPIAPYISGDIDRWAPDYPEADHELQGMPQNGPRMRIQRDNIWKDGEYTYEAAYGFVPNVFAYLHPDTDKRPCMLVVPGGGYCMCCSHEGELPAMEFYKRGMNVLVLSYTTDITMSVPLKRQPLEDISRAVRFIRKNAERYCIDPDNLYIMGFSAGGHVCGSLAVHFDDVKDIDPAYNEISNRPTGVILSYPVITTGEFTHKDSIKTLLGDDPTDEELEYFSLEKQVKGNTPPCFIWQTQEDGLVPVENSYLFAMVLRKHKVPFAHYVFPRGPHGLTIANDTFFKGWSGGDYTMEQTMRAAFSVKEGKGVNVSEKRKKELIEQFFSGNEFQENGIDMSLKADVGLWSDLAWAWICGDKA</sequence>
<dbReference type="InterPro" id="IPR044846">
    <property type="entry name" value="GH10"/>
</dbReference>
<evidence type="ECO:0000313" key="9">
    <source>
        <dbReference type="EMBL" id="SER81313.1"/>
    </source>
</evidence>
<dbReference type="Pfam" id="PF20434">
    <property type="entry name" value="BD-FAE"/>
    <property type="match status" value="1"/>
</dbReference>
<comment type="catalytic activity">
    <reaction evidence="7">
        <text>Endohydrolysis of (1-&gt;4)-beta-D-xylosidic linkages in xylans.</text>
        <dbReference type="EC" id="3.2.1.8"/>
    </reaction>
</comment>
<dbReference type="RefSeq" id="WP_081357044.1">
    <property type="nucleotide sequence ID" value="NZ_FOGJ01000011.1"/>
</dbReference>
<evidence type="ECO:0000256" key="1">
    <source>
        <dbReference type="ARBA" id="ARBA00007495"/>
    </source>
</evidence>